<feature type="signal peptide" evidence="5">
    <location>
        <begin position="1"/>
        <end position="21"/>
    </location>
</feature>
<dbReference type="PANTHER" id="PTHR45641">
    <property type="entry name" value="TETRATRICOPEPTIDE REPEAT PROTEIN (AFU_ORTHOLOGUE AFUA_6G03870)"/>
    <property type="match status" value="1"/>
</dbReference>
<dbReference type="PANTHER" id="PTHR45641:SF19">
    <property type="entry name" value="NEPHROCYSTIN-3"/>
    <property type="match status" value="1"/>
</dbReference>
<evidence type="ECO:0000256" key="5">
    <source>
        <dbReference type="SAM" id="SignalP"/>
    </source>
</evidence>
<dbReference type="EMBL" id="BHXQ01000004">
    <property type="protein sequence ID" value="GCC52167.1"/>
    <property type="molecule type" value="Genomic_DNA"/>
</dbReference>
<dbReference type="PROSITE" id="PS50005">
    <property type="entry name" value="TPR"/>
    <property type="match status" value="1"/>
</dbReference>
<dbReference type="InterPro" id="IPR024983">
    <property type="entry name" value="CHAT_dom"/>
</dbReference>
<dbReference type="SMART" id="SM00028">
    <property type="entry name" value="TPR"/>
    <property type="match status" value="6"/>
</dbReference>
<reference evidence="7 8" key="1">
    <citation type="submission" date="2018-11" db="EMBL/GenBank/DDBJ databases">
        <title>Chryseotalea sanarue gen. nov., sp., nov., a member of the family Cytophagaceae, isolated from a brackish lake in Hamamatsu Japan.</title>
        <authorList>
            <person name="Maejima Y."/>
            <person name="Iino T."/>
            <person name="Muraguchi Y."/>
            <person name="Fukuda K."/>
            <person name="Ohkuma M."/>
            <person name="Moriuchi R."/>
            <person name="Dohra H."/>
            <person name="Kimbara K."/>
            <person name="Shintani M."/>
        </authorList>
    </citation>
    <scope>NUCLEOTIDE SEQUENCE [LARGE SCALE GENOMIC DNA]</scope>
    <source>
        <strain evidence="7 8">Ys</strain>
    </source>
</reference>
<keyword evidence="2 3" id="KW-0802">TPR repeat</keyword>
<protein>
    <submittedName>
        <fullName evidence="7">CHAT domain-containing protein</fullName>
    </submittedName>
</protein>
<accession>A0A401UBA3</accession>
<dbReference type="Pfam" id="PF13181">
    <property type="entry name" value="TPR_8"/>
    <property type="match status" value="1"/>
</dbReference>
<dbReference type="AlphaFoldDB" id="A0A401UBA3"/>
<feature type="coiled-coil region" evidence="4">
    <location>
        <begin position="834"/>
        <end position="861"/>
    </location>
</feature>
<sequence length="1258" mass="140907">MRYLYILSIFCFALFATTVFAQDWQSSYNSALQAYNNEDYQNSLNFSIKAYELVKGKDAKNTAYTLQLITANYSALGNAKEALNYAEEEVAAFLQLEGEQSKNYAEALQKQISFLFTANKTEEAYAKSILTLKTIEIVYGTSSYEYAVLLTLVGQISASKKDFVQAQGHFNQAIILLEKIPEGGDDLITVLLFSADLDRAGGAPQPAEQKYKKVLAMLEQNDLKEDPRYQQAKTNLNQLMVAGTNTNGISSVVSDGSQDARLLAQAHLKLAIDFQQKGDASKAIENYTMAKKAVTDGGLEDKLAFSIYLNAGRYALEKSIFDDAQQDIAKIKALSSKLFSATDVEYCVANLTEADYLLETSQTNEAIRSYTDIINNLKQATSLPPPGLLLNSAKQLLNAHQPALAQQLIFPLTTAKDLQEKNLISISILYSEALQQNGRAQDAMLYLKKLIQTPANNVATTSQIQLAEIQRRSGLWNDALSTLKAIQIPKESIRFSGEVEFQKARLYQLLGQYREAEQAYRLAVQHSKLAGDINLLHQINNSLATYFTTIGNYEAAEKLCEELLADKSLDEEFRVTVFQNLATIYQQTLRFDQAQTLLEQVVREDASRLGENDPDYALSLQNLATVYQRTGETQKAADLYAKALAIDAKSVGKESLSYATKAANLGVVQMEIGLMDKALQNLQTALSIRERILGNEHPDYVFNEYNIAVLYQRQQKNELALPLYNHVSKFYINQIKELFPALSEKEKTAYYNKISEVIHAYLDFVLDQQQPSAALLSDLLNFRLATKALLLNSSTKIRQQILAGDDQILKQQFTEWLQTKEALGKWYTQNLDARSLNKTLIENLQQRANELEKQMGNRSSLFLNSSTNEISTWQQINAKLQPNEAAIEMIRLRLNYKNDSVIYAALVIRPGLQEPKLVLFPNGLQMEDKEFKYYRNAIRFNLLNQRSYKMFWQPVEKALTGATNIYFSADGVYNKINLASLYNTDKQQYLIDQYSFALLSNLKELGGRDQVKTLAKQATLLGAPDFGAAGKDDTNGASKFRAMVGMEFQELPGTKVEVERIATLLNAQQWNVKQLLAQEATEEKLKSIKHVGVLHIATHGFFVADGEQDEEVMFTGNPANASSNPLLRSGLILTGAGKVANTTGATEDGILTAYEAMTLPLDKTDIVILSACETGQGEIRNGEGVYGLQRAIMLAGANHLLMSLWKVDDNATQELMEEFYKQWMQSNDMIQSFRNAQLLIKKKYEMPQYWAGFVMVGI</sequence>
<dbReference type="OrthoDB" id="9771112at2"/>
<feature type="repeat" description="TPR" evidence="3">
    <location>
        <begin position="617"/>
        <end position="650"/>
    </location>
</feature>
<gene>
    <name evidence="7" type="ORF">SanaruYs_24030</name>
</gene>
<dbReference type="InterPro" id="IPR019734">
    <property type="entry name" value="TPR_rpt"/>
</dbReference>
<organism evidence="7 8">
    <name type="scientific">Chryseotalea sanaruensis</name>
    <dbReference type="NCBI Taxonomy" id="2482724"/>
    <lineage>
        <taxon>Bacteria</taxon>
        <taxon>Pseudomonadati</taxon>
        <taxon>Bacteroidota</taxon>
        <taxon>Cytophagia</taxon>
        <taxon>Cytophagales</taxon>
        <taxon>Chryseotaleaceae</taxon>
        <taxon>Chryseotalea</taxon>
    </lineage>
</organism>
<name>A0A401UBA3_9BACT</name>
<evidence type="ECO:0000313" key="8">
    <source>
        <dbReference type="Proteomes" id="UP000288227"/>
    </source>
</evidence>
<feature type="domain" description="CHAT" evidence="6">
    <location>
        <begin position="948"/>
        <end position="1257"/>
    </location>
</feature>
<dbReference type="Gene3D" id="1.25.40.10">
    <property type="entry name" value="Tetratricopeptide repeat domain"/>
    <property type="match status" value="3"/>
</dbReference>
<dbReference type="Pfam" id="PF12770">
    <property type="entry name" value="CHAT"/>
    <property type="match status" value="1"/>
</dbReference>
<dbReference type="InterPro" id="IPR011990">
    <property type="entry name" value="TPR-like_helical_dom_sf"/>
</dbReference>
<evidence type="ECO:0000259" key="6">
    <source>
        <dbReference type="Pfam" id="PF12770"/>
    </source>
</evidence>
<keyword evidence="4" id="KW-0175">Coiled coil</keyword>
<keyword evidence="1" id="KW-0677">Repeat</keyword>
<dbReference type="Proteomes" id="UP000288227">
    <property type="component" value="Unassembled WGS sequence"/>
</dbReference>
<dbReference type="RefSeq" id="WP_127122813.1">
    <property type="nucleotide sequence ID" value="NZ_BHXQ01000004.1"/>
</dbReference>
<keyword evidence="8" id="KW-1185">Reference proteome</keyword>
<comment type="caution">
    <text evidence="7">The sequence shown here is derived from an EMBL/GenBank/DDBJ whole genome shotgun (WGS) entry which is preliminary data.</text>
</comment>
<dbReference type="SUPFAM" id="SSF48452">
    <property type="entry name" value="TPR-like"/>
    <property type="match status" value="3"/>
</dbReference>
<feature type="chain" id="PRO_5019383729" evidence="5">
    <location>
        <begin position="22"/>
        <end position="1258"/>
    </location>
</feature>
<keyword evidence="5" id="KW-0732">Signal</keyword>
<evidence type="ECO:0000256" key="1">
    <source>
        <dbReference type="ARBA" id="ARBA00022737"/>
    </source>
</evidence>
<evidence type="ECO:0000313" key="7">
    <source>
        <dbReference type="EMBL" id="GCC52167.1"/>
    </source>
</evidence>
<evidence type="ECO:0000256" key="4">
    <source>
        <dbReference type="SAM" id="Coils"/>
    </source>
</evidence>
<dbReference type="Pfam" id="PF13424">
    <property type="entry name" value="TPR_12"/>
    <property type="match status" value="2"/>
</dbReference>
<evidence type="ECO:0000256" key="2">
    <source>
        <dbReference type="ARBA" id="ARBA00022803"/>
    </source>
</evidence>
<evidence type="ECO:0000256" key="3">
    <source>
        <dbReference type="PROSITE-ProRule" id="PRU00339"/>
    </source>
</evidence>
<proteinExistence type="predicted"/>